<accession>A0ABU7S4V7</accession>
<feature type="transmembrane region" description="Helical" evidence="6">
    <location>
        <begin position="254"/>
        <end position="273"/>
    </location>
</feature>
<dbReference type="RefSeq" id="WP_331218584.1">
    <property type="nucleotide sequence ID" value="NZ_JAZGQK010000043.1"/>
</dbReference>
<reference evidence="8 9" key="1">
    <citation type="submission" date="2024-01" db="EMBL/GenBank/DDBJ databases">
        <title>Genome insights into Plantactinospora sonchi sp. nov.</title>
        <authorList>
            <person name="Wang L."/>
        </authorList>
    </citation>
    <scope>NUCLEOTIDE SEQUENCE [LARGE SCALE GENOMIC DNA]</scope>
    <source>
        <strain evidence="8 9">NEAU-QY2</strain>
    </source>
</reference>
<feature type="transmembrane region" description="Helical" evidence="6">
    <location>
        <begin position="147"/>
        <end position="163"/>
    </location>
</feature>
<name>A0ABU7S4V7_9ACTN</name>
<dbReference type="InterPro" id="IPR044880">
    <property type="entry name" value="NCX_ion-bd_dom_sf"/>
</dbReference>
<proteinExistence type="predicted"/>
<gene>
    <name evidence="8" type="ORF">V1633_35625</name>
</gene>
<dbReference type="EMBL" id="JAZGQK010000043">
    <property type="protein sequence ID" value="MEE6263791.1"/>
    <property type="molecule type" value="Genomic_DNA"/>
</dbReference>
<feature type="transmembrane region" description="Helical" evidence="6">
    <location>
        <begin position="65"/>
        <end position="89"/>
    </location>
</feature>
<evidence type="ECO:0000256" key="2">
    <source>
        <dbReference type="ARBA" id="ARBA00022692"/>
    </source>
</evidence>
<evidence type="ECO:0000256" key="5">
    <source>
        <dbReference type="SAM" id="MobiDB-lite"/>
    </source>
</evidence>
<evidence type="ECO:0000256" key="3">
    <source>
        <dbReference type="ARBA" id="ARBA00022989"/>
    </source>
</evidence>
<feature type="region of interest" description="Disordered" evidence="5">
    <location>
        <begin position="399"/>
        <end position="418"/>
    </location>
</feature>
<feature type="transmembrane region" description="Helical" evidence="6">
    <location>
        <begin position="367"/>
        <end position="383"/>
    </location>
</feature>
<dbReference type="InterPro" id="IPR004837">
    <property type="entry name" value="NaCa_Exmemb"/>
</dbReference>
<evidence type="ECO:0000313" key="8">
    <source>
        <dbReference type="EMBL" id="MEE6263791.1"/>
    </source>
</evidence>
<sequence length="418" mass="44321">MSNRAALLRVGIAVVVAVPAVAIRLSGRHLPPVAAMAVFGIAVLAAVALLMWASEVARVDLPGSLALALLALVAVLPEYAIDIYFAYVAGSDPGFSAFALANMTGANRLLIGVAWPLLVFFAIWAVRRRGQPGDRNGVSLAPHRRTETVYLLIATVYALVIPLTGRLAWYDSIVLGGLFALYLSRIGRTAHTEEALVGVAATLAGQPTVRRRTTVAVLFVAAAVVVLSAAEPFGKSLVEAGKSLGIDEFLLVQWLAPVASEAPEVIVAVAFALRGRADDGLGALLAAKLNQWTLLIACLPLAFYLGGGEFDGLPLDSRQVEELYLTTAQTLLGVAILMNLRISRLEAALLFVLFAVQFAIPTQTVRYGVAIVYAALALAMLAYRRRELPALARAAWPTGDNRPGGPRSTASSHRADDR</sequence>
<evidence type="ECO:0000256" key="1">
    <source>
        <dbReference type="ARBA" id="ARBA00004141"/>
    </source>
</evidence>
<feature type="transmembrane region" description="Helical" evidence="6">
    <location>
        <begin position="169"/>
        <end position="186"/>
    </location>
</feature>
<keyword evidence="9" id="KW-1185">Reference proteome</keyword>
<feature type="transmembrane region" description="Helical" evidence="6">
    <location>
        <begin position="285"/>
        <end position="303"/>
    </location>
</feature>
<feature type="domain" description="Sodium/calcium exchanger membrane region" evidence="7">
    <location>
        <begin position="216"/>
        <end position="359"/>
    </location>
</feature>
<evidence type="ECO:0000256" key="6">
    <source>
        <dbReference type="SAM" id="Phobius"/>
    </source>
</evidence>
<evidence type="ECO:0000256" key="4">
    <source>
        <dbReference type="ARBA" id="ARBA00023136"/>
    </source>
</evidence>
<dbReference type="Proteomes" id="UP001332243">
    <property type="component" value="Unassembled WGS sequence"/>
</dbReference>
<protein>
    <submittedName>
        <fullName evidence="8">Sodium:proton exchanger</fullName>
    </submittedName>
</protein>
<keyword evidence="3 6" id="KW-1133">Transmembrane helix</keyword>
<evidence type="ECO:0000313" key="9">
    <source>
        <dbReference type="Proteomes" id="UP001332243"/>
    </source>
</evidence>
<dbReference type="Gene3D" id="1.20.1420.30">
    <property type="entry name" value="NCX, central ion-binding region"/>
    <property type="match status" value="1"/>
</dbReference>
<feature type="transmembrane region" description="Helical" evidence="6">
    <location>
        <begin position="215"/>
        <end position="234"/>
    </location>
</feature>
<feature type="domain" description="Sodium/calcium exchanger membrane region" evidence="7">
    <location>
        <begin position="36"/>
        <end position="183"/>
    </location>
</feature>
<organism evidence="8 9">
    <name type="scientific">Plantactinospora sonchi</name>
    <dbReference type="NCBI Taxonomy" id="1544735"/>
    <lineage>
        <taxon>Bacteria</taxon>
        <taxon>Bacillati</taxon>
        <taxon>Actinomycetota</taxon>
        <taxon>Actinomycetes</taxon>
        <taxon>Micromonosporales</taxon>
        <taxon>Micromonosporaceae</taxon>
        <taxon>Plantactinospora</taxon>
    </lineage>
</organism>
<keyword evidence="2 6" id="KW-0812">Transmembrane</keyword>
<evidence type="ECO:0000259" key="7">
    <source>
        <dbReference type="Pfam" id="PF01699"/>
    </source>
</evidence>
<keyword evidence="4 6" id="KW-0472">Membrane</keyword>
<comment type="caution">
    <text evidence="8">The sequence shown here is derived from an EMBL/GenBank/DDBJ whole genome shotgun (WGS) entry which is preliminary data.</text>
</comment>
<feature type="transmembrane region" description="Helical" evidence="6">
    <location>
        <begin position="109"/>
        <end position="126"/>
    </location>
</feature>
<comment type="subcellular location">
    <subcellularLocation>
        <location evidence="1">Membrane</location>
        <topology evidence="1">Multi-pass membrane protein</topology>
    </subcellularLocation>
</comment>
<feature type="transmembrane region" description="Helical" evidence="6">
    <location>
        <begin position="32"/>
        <end position="53"/>
    </location>
</feature>
<dbReference type="Pfam" id="PF01699">
    <property type="entry name" value="Na_Ca_ex"/>
    <property type="match status" value="2"/>
</dbReference>